<dbReference type="SUPFAM" id="SSF54909">
    <property type="entry name" value="Dimeric alpha+beta barrel"/>
    <property type="match status" value="1"/>
</dbReference>
<dbReference type="RefSeq" id="WP_006506908.1">
    <property type="nucleotide sequence ID" value="NZ_CABIWU010000027.1"/>
</dbReference>
<sequence length="163" mass="18466">MSDGLLIQLLQKNARYKVSDLAAALAESKDSIVERLNRLEKEKIICGYHTIVNWDKTNTELVTAMIEINAIPEREYGYDRIASHIYKYEEIETMYLLSGDYDFMCIVKGRTMQEVAHFVASKLACIPGVTGTKTTFVLKPYKTDGHVLVDDEDGKNTRLVVTP</sequence>
<dbReference type="SUPFAM" id="SSF46785">
    <property type="entry name" value="Winged helix' DNA-binding domain"/>
    <property type="match status" value="1"/>
</dbReference>
<dbReference type="Proteomes" id="UP001197492">
    <property type="component" value="Unassembled WGS sequence"/>
</dbReference>
<dbReference type="Pfam" id="PF01037">
    <property type="entry name" value="AsnC_trans_reg"/>
    <property type="match status" value="1"/>
</dbReference>
<dbReference type="EMBL" id="JAHOEF010000007">
    <property type="protein sequence ID" value="MBV3382008.1"/>
    <property type="molecule type" value="Genomic_DNA"/>
</dbReference>
<dbReference type="EMBL" id="JAHOEL010000007">
    <property type="protein sequence ID" value="MBV3392034.1"/>
    <property type="molecule type" value="Genomic_DNA"/>
</dbReference>
<keyword evidence="2" id="KW-0238">DNA-binding</keyword>
<evidence type="ECO:0000313" key="5">
    <source>
        <dbReference type="EMBL" id="MBV3382008.1"/>
    </source>
</evidence>
<keyword evidence="8" id="KW-1185">Reference proteome</keyword>
<dbReference type="InterPro" id="IPR019887">
    <property type="entry name" value="Tscrpt_reg_AsnC/Lrp_C"/>
</dbReference>
<organism evidence="5 7">
    <name type="scientific">Catenibacterium mitsuokai</name>
    <dbReference type="NCBI Taxonomy" id="100886"/>
    <lineage>
        <taxon>Bacteria</taxon>
        <taxon>Bacillati</taxon>
        <taxon>Bacillota</taxon>
        <taxon>Erysipelotrichia</taxon>
        <taxon>Erysipelotrichales</taxon>
        <taxon>Coprobacillaceae</taxon>
        <taxon>Catenibacterium</taxon>
    </lineage>
</organism>
<comment type="caution">
    <text evidence="5">The sequence shown here is derived from an EMBL/GenBank/DDBJ whole genome shotgun (WGS) entry which is preliminary data.</text>
</comment>
<dbReference type="Gene3D" id="1.10.10.10">
    <property type="entry name" value="Winged helix-like DNA-binding domain superfamily/Winged helix DNA-binding domain"/>
    <property type="match status" value="1"/>
</dbReference>
<dbReference type="GO" id="GO:0043200">
    <property type="term" value="P:response to amino acid"/>
    <property type="evidence" value="ECO:0007669"/>
    <property type="project" value="TreeGrafter"/>
</dbReference>
<dbReference type="Gene3D" id="3.30.70.920">
    <property type="match status" value="1"/>
</dbReference>
<feature type="domain" description="HTH asnC-type" evidence="4">
    <location>
        <begin position="1"/>
        <end position="79"/>
    </location>
</feature>
<evidence type="ECO:0000256" key="2">
    <source>
        <dbReference type="ARBA" id="ARBA00023125"/>
    </source>
</evidence>
<dbReference type="InterPro" id="IPR036388">
    <property type="entry name" value="WH-like_DNA-bd_sf"/>
</dbReference>
<evidence type="ECO:0000313" key="8">
    <source>
        <dbReference type="Proteomes" id="UP001197492"/>
    </source>
</evidence>
<dbReference type="GeneID" id="301322812"/>
<dbReference type="PROSITE" id="PS50956">
    <property type="entry name" value="HTH_ASNC_2"/>
    <property type="match status" value="1"/>
</dbReference>
<dbReference type="PANTHER" id="PTHR30154">
    <property type="entry name" value="LEUCINE-RESPONSIVE REGULATORY PROTEIN"/>
    <property type="match status" value="1"/>
</dbReference>
<protein>
    <submittedName>
        <fullName evidence="5">Lrp/AsnC family transcriptional regulator</fullName>
    </submittedName>
</protein>
<dbReference type="SMART" id="SM00344">
    <property type="entry name" value="HTH_ASNC"/>
    <property type="match status" value="1"/>
</dbReference>
<keyword evidence="1" id="KW-0805">Transcription regulation</keyword>
<evidence type="ECO:0000313" key="7">
    <source>
        <dbReference type="Proteomes" id="UP001196408"/>
    </source>
</evidence>
<evidence type="ECO:0000259" key="4">
    <source>
        <dbReference type="PROSITE" id="PS50956"/>
    </source>
</evidence>
<name>A0AAW4MPG9_9FIRM</name>
<dbReference type="InterPro" id="IPR011008">
    <property type="entry name" value="Dimeric_a/b-barrel"/>
</dbReference>
<dbReference type="Proteomes" id="UP001196408">
    <property type="component" value="Unassembled WGS sequence"/>
</dbReference>
<dbReference type="GO" id="GO:0005829">
    <property type="term" value="C:cytosol"/>
    <property type="evidence" value="ECO:0007669"/>
    <property type="project" value="TreeGrafter"/>
</dbReference>
<keyword evidence="3" id="KW-0804">Transcription</keyword>
<proteinExistence type="predicted"/>
<accession>A0AAW4MPG9</accession>
<evidence type="ECO:0000256" key="1">
    <source>
        <dbReference type="ARBA" id="ARBA00023015"/>
    </source>
</evidence>
<dbReference type="PANTHER" id="PTHR30154:SF34">
    <property type="entry name" value="TRANSCRIPTIONAL REGULATOR AZLB"/>
    <property type="match status" value="1"/>
</dbReference>
<dbReference type="GO" id="GO:0043565">
    <property type="term" value="F:sequence-specific DNA binding"/>
    <property type="evidence" value="ECO:0007669"/>
    <property type="project" value="InterPro"/>
</dbReference>
<evidence type="ECO:0000256" key="3">
    <source>
        <dbReference type="ARBA" id="ARBA00023163"/>
    </source>
</evidence>
<gene>
    <name evidence="5" type="ORF">KSV97_01960</name>
    <name evidence="6" type="ORF">KSW06_01975</name>
</gene>
<dbReference type="InterPro" id="IPR036390">
    <property type="entry name" value="WH_DNA-bd_sf"/>
</dbReference>
<evidence type="ECO:0000313" key="6">
    <source>
        <dbReference type="EMBL" id="MBV3392034.1"/>
    </source>
</evidence>
<dbReference type="AlphaFoldDB" id="A0AAW4MPG9"/>
<reference evidence="5 8" key="1">
    <citation type="submission" date="2021-06" db="EMBL/GenBank/DDBJ databases">
        <title>Collection of gut derived symbiotic bacterial strains cultured from healthy donors.</title>
        <authorList>
            <person name="Lin H."/>
            <person name="Littmann E."/>
            <person name="Pamer E.G."/>
        </authorList>
    </citation>
    <scope>NUCLEOTIDE SEQUENCE</scope>
    <source>
        <strain evidence="6 8">MSK.21.70</strain>
        <strain evidence="5">MSK.21.82</strain>
    </source>
</reference>
<dbReference type="InterPro" id="IPR000485">
    <property type="entry name" value="AsnC-type_HTH_dom"/>
</dbReference>
<dbReference type="InterPro" id="IPR019888">
    <property type="entry name" value="Tscrpt_reg_AsnC-like"/>
</dbReference>